<dbReference type="EMBL" id="CAXHBF010000455">
    <property type="protein sequence ID" value="CAK9856236.1"/>
    <property type="molecule type" value="Genomic_DNA"/>
</dbReference>
<evidence type="ECO:0000313" key="3">
    <source>
        <dbReference type="Proteomes" id="UP001497522"/>
    </source>
</evidence>
<comment type="caution">
    <text evidence="2">The sequence shown here is derived from an EMBL/GenBank/DDBJ whole genome shotgun (WGS) entry which is preliminary data.</text>
</comment>
<gene>
    <name evidence="2" type="ORF">CSSPJE1EN2_LOCUS26168</name>
</gene>
<proteinExistence type="predicted"/>
<sequence>MRYCPLQVQEALLCFAICSLEIYPLDLEETQGCYPLLQWKHGEVLPTDLAVEEHPEGGANALNLNRLSGRAVHPEELQNAGALVNYMLEESLAFVQQENSYIDQKTKNEGDQITENFGEDDEKEQKKPGAQSMEELVEGAQCHYDDIPLLKLAERAKKLPYVESLCIHEMVVIAFKHVLQAVVAT</sequence>
<feature type="region of interest" description="Disordered" evidence="1">
    <location>
        <begin position="105"/>
        <end position="129"/>
    </location>
</feature>
<accession>A0ABP1A2B4</accession>
<organism evidence="2 3">
    <name type="scientific">Sphagnum jensenii</name>
    <dbReference type="NCBI Taxonomy" id="128206"/>
    <lineage>
        <taxon>Eukaryota</taxon>
        <taxon>Viridiplantae</taxon>
        <taxon>Streptophyta</taxon>
        <taxon>Embryophyta</taxon>
        <taxon>Bryophyta</taxon>
        <taxon>Sphagnophytina</taxon>
        <taxon>Sphagnopsida</taxon>
        <taxon>Sphagnales</taxon>
        <taxon>Sphagnaceae</taxon>
        <taxon>Sphagnum</taxon>
    </lineage>
</organism>
<evidence type="ECO:0000256" key="1">
    <source>
        <dbReference type="SAM" id="MobiDB-lite"/>
    </source>
</evidence>
<name>A0ABP1A2B4_9BRYO</name>
<evidence type="ECO:0000313" key="2">
    <source>
        <dbReference type="EMBL" id="CAK9856236.1"/>
    </source>
</evidence>
<reference evidence="2" key="1">
    <citation type="submission" date="2024-03" db="EMBL/GenBank/DDBJ databases">
        <authorList>
            <consortium name="ELIXIR-Norway"/>
            <consortium name="Elixir Norway"/>
        </authorList>
    </citation>
    <scope>NUCLEOTIDE SEQUENCE</scope>
</reference>
<keyword evidence="3" id="KW-1185">Reference proteome</keyword>
<dbReference type="Proteomes" id="UP001497522">
    <property type="component" value="Unassembled WGS sequence"/>
</dbReference>
<protein>
    <submittedName>
        <fullName evidence="2">Uncharacterized protein</fullName>
    </submittedName>
</protein>